<reference evidence="3 4" key="1">
    <citation type="journal article" date="2008" name="BMC Microbiol.">
        <title>Complete genome sequence of Treponema pallidum ssp. pallidum strain SS14 determined with oligonucleotide arrays.</title>
        <authorList>
            <person name="Matejkova P."/>
            <person name="Strouhal M."/>
            <person name="Smajs D."/>
            <person name="Norris S.J."/>
            <person name="Palzkill T."/>
            <person name="Petrosino J.F."/>
            <person name="Sodergren E."/>
            <person name="Norton J.E."/>
            <person name="Singh J."/>
            <person name="Richmond T.A."/>
            <person name="Molla M.N."/>
            <person name="Albert T.J."/>
            <person name="Weinstock G.M."/>
        </authorList>
    </citation>
    <scope>NUCLEOTIDE SEQUENCE [LARGE SCALE GENOMIC DNA]</scope>
    <source>
        <strain evidence="3 4">SS14</strain>
    </source>
</reference>
<evidence type="ECO:0000313" key="4">
    <source>
        <dbReference type="Proteomes" id="UP000001202"/>
    </source>
</evidence>
<dbReference type="EMBL" id="CP000805">
    <property type="protein sequence ID" value="ACD70687.1"/>
    <property type="molecule type" value="Genomic_DNA"/>
</dbReference>
<accession>A0A0H3BK54</accession>
<evidence type="ECO:0000259" key="2">
    <source>
        <dbReference type="PROSITE" id="PS51781"/>
    </source>
</evidence>
<gene>
    <name evidence="3" type="ordered locus">TPASS_0260</name>
</gene>
<organism evidence="3 4">
    <name type="scientific">Treponema pallidum subsp. pallidum (strain SS14)</name>
    <dbReference type="NCBI Taxonomy" id="455434"/>
    <lineage>
        <taxon>Bacteria</taxon>
        <taxon>Pseudomonadati</taxon>
        <taxon>Spirochaetota</taxon>
        <taxon>Spirochaetia</taxon>
        <taxon>Spirochaetales</taxon>
        <taxon>Treponemataceae</taxon>
        <taxon>Treponema</taxon>
    </lineage>
</organism>
<keyword evidence="1" id="KW-0812">Transmembrane</keyword>
<feature type="domain" description="SH3b" evidence="2">
    <location>
        <begin position="105"/>
        <end position="181"/>
    </location>
</feature>
<dbReference type="Pfam" id="PF08239">
    <property type="entry name" value="SH3_3"/>
    <property type="match status" value="1"/>
</dbReference>
<dbReference type="RefSeq" id="WP_010881709.1">
    <property type="nucleotide sequence ID" value="NC_010741.1"/>
</dbReference>
<protein>
    <recommendedName>
        <fullName evidence="2">SH3b domain-containing protein</fullName>
    </recommendedName>
</protein>
<keyword evidence="1" id="KW-1133">Transmembrane helix</keyword>
<dbReference type="InterPro" id="IPR003646">
    <property type="entry name" value="SH3-like_bac-type"/>
</dbReference>
<feature type="transmembrane region" description="Helical" evidence="1">
    <location>
        <begin position="12"/>
        <end position="30"/>
    </location>
</feature>
<keyword evidence="1" id="KW-0472">Membrane</keyword>
<evidence type="ECO:0000256" key="1">
    <source>
        <dbReference type="SAM" id="Phobius"/>
    </source>
</evidence>
<dbReference type="PATRIC" id="fig|455434.6.peg.265"/>
<name>A0A0H3BK54_TREPS</name>
<dbReference type="Proteomes" id="UP000001202">
    <property type="component" value="Chromosome"/>
</dbReference>
<dbReference type="Gene3D" id="2.30.30.40">
    <property type="entry name" value="SH3 Domains"/>
    <property type="match status" value="1"/>
</dbReference>
<proteinExistence type="predicted"/>
<dbReference type="GeneID" id="93876051"/>
<dbReference type="AlphaFoldDB" id="A0A0H3BK54"/>
<dbReference type="PROSITE" id="PS51781">
    <property type="entry name" value="SH3B"/>
    <property type="match status" value="1"/>
</dbReference>
<dbReference type="KEGG" id="tpp:TPASS_0260"/>
<sequence length="448" mass="51247">MCYYRYVQVHSIWRRFCALGLLVPFLLLLFSCTNTVGYGVLQWSLPDLGLSTGDILPVYVRSNVSQVYIVEIQKKKVELPFWQLKLCRTKKEALQYAERLREYRYSYATSVLDGLPLREGPENTAPQVYRLREGQAVKLLWKGTGKAVYRGENRLEGDWFKVMTEDGTTGWCFSHGLSLFDERESRPTVRETDDLARDRDLQHVLNSAWYPEYYRTMVEQRRIDLEKMASGWGLFVGEKKGLARIELPDAHYAFPYSRLVKTGSNGYLFDGSSLSIYVRDAHTLAAQFTDEAGRLRIERFVTLEKTPEEIIAEEQLRRSALLEHVCTPGLRLHSEIYGTLSFTERNVFTWTGARALSPALIPAGAGSTGRVALRCFIDQSLKSEYEGVLSFDFDSAQEWVHFLYLRTPGGLKLEHIDSTHLKDATVLRRSVSPVVLYFAPEGHAEPQP</sequence>
<dbReference type="PROSITE" id="PS51257">
    <property type="entry name" value="PROKAR_LIPOPROTEIN"/>
    <property type="match status" value="1"/>
</dbReference>
<evidence type="ECO:0000313" key="3">
    <source>
        <dbReference type="EMBL" id="ACD70687.1"/>
    </source>
</evidence>